<evidence type="ECO:0000313" key="3">
    <source>
        <dbReference type="Proteomes" id="UP000051789"/>
    </source>
</evidence>
<evidence type="ECO:0000259" key="1">
    <source>
        <dbReference type="Pfam" id="PF01458"/>
    </source>
</evidence>
<evidence type="ECO:0000313" key="2">
    <source>
        <dbReference type="EMBL" id="KRM86978.1"/>
    </source>
</evidence>
<organism evidence="2 3">
    <name type="scientific">Lacticaseibacillus thailandensis DSM 22698 = JCM 13996</name>
    <dbReference type="NCBI Taxonomy" id="1423810"/>
    <lineage>
        <taxon>Bacteria</taxon>
        <taxon>Bacillati</taxon>
        <taxon>Bacillota</taxon>
        <taxon>Bacilli</taxon>
        <taxon>Lactobacillales</taxon>
        <taxon>Lactobacillaceae</taxon>
        <taxon>Lacticaseibacillus</taxon>
    </lineage>
</organism>
<dbReference type="InterPro" id="IPR000825">
    <property type="entry name" value="SUF_FeS_clus_asmbl_SufBD_core"/>
</dbReference>
<dbReference type="SUPFAM" id="SSF101960">
    <property type="entry name" value="Stabilizer of iron transporter SufD"/>
    <property type="match status" value="1"/>
</dbReference>
<keyword evidence="3" id="KW-1185">Reference proteome</keyword>
<gene>
    <name evidence="2" type="ORF">FD19_GL001559</name>
</gene>
<dbReference type="PANTHER" id="PTHR43575:SF1">
    <property type="entry name" value="PROTEIN ABCI7, CHLOROPLASTIC"/>
    <property type="match status" value="1"/>
</dbReference>
<dbReference type="AlphaFoldDB" id="A0A0R2C7L5"/>
<dbReference type="InterPro" id="IPR055346">
    <property type="entry name" value="Fe-S_cluster_assembly_SufBD"/>
</dbReference>
<name>A0A0R2C7L5_9LACO</name>
<dbReference type="Proteomes" id="UP000051789">
    <property type="component" value="Unassembled WGS sequence"/>
</dbReference>
<dbReference type="STRING" id="1423810.FD19_GL001559"/>
<dbReference type="EMBL" id="AYZK01000004">
    <property type="protein sequence ID" value="KRM86978.1"/>
    <property type="molecule type" value="Genomic_DNA"/>
</dbReference>
<comment type="caution">
    <text evidence="2">The sequence shown here is derived from an EMBL/GenBank/DDBJ whole genome shotgun (WGS) entry which is preliminary data.</text>
</comment>
<feature type="domain" description="SUF system FeS cluster assembly SufBD core" evidence="1">
    <location>
        <begin position="86"/>
        <end position="303"/>
    </location>
</feature>
<dbReference type="PATRIC" id="fig|1423810.4.peg.1605"/>
<reference evidence="2 3" key="1">
    <citation type="journal article" date="2015" name="Genome Announc.">
        <title>Expanding the biotechnology potential of lactobacilli through comparative genomics of 213 strains and associated genera.</title>
        <authorList>
            <person name="Sun Z."/>
            <person name="Harris H.M."/>
            <person name="McCann A."/>
            <person name="Guo C."/>
            <person name="Argimon S."/>
            <person name="Zhang W."/>
            <person name="Yang X."/>
            <person name="Jeffery I.B."/>
            <person name="Cooney J.C."/>
            <person name="Kagawa T.F."/>
            <person name="Liu W."/>
            <person name="Song Y."/>
            <person name="Salvetti E."/>
            <person name="Wrobel A."/>
            <person name="Rasinkangas P."/>
            <person name="Parkhill J."/>
            <person name="Rea M.C."/>
            <person name="O'Sullivan O."/>
            <person name="Ritari J."/>
            <person name="Douillard F.P."/>
            <person name="Paul Ross R."/>
            <person name="Yang R."/>
            <person name="Briner A.E."/>
            <person name="Felis G.E."/>
            <person name="de Vos W.M."/>
            <person name="Barrangou R."/>
            <person name="Klaenhammer T.R."/>
            <person name="Caufield P.W."/>
            <person name="Cui Y."/>
            <person name="Zhang H."/>
            <person name="O'Toole P.W."/>
        </authorList>
    </citation>
    <scope>NUCLEOTIDE SEQUENCE [LARGE SCALE GENOMIC DNA]</scope>
    <source>
        <strain evidence="2 3">DSM 22698</strain>
    </source>
</reference>
<sequence length="330" mass="34617">MAFWPAVPKFNWERALRPAPAPATGQPHVTVTAGIQVAAAGTAPTPHDRLAAQLIQAGPSLTVTVPAHTVHGRVTITGSATQGGVINLQVGAGATVHIAETWRGQASGQTRLLVSLTLAADAQVDYQTYDLYGDTAVVIERRVTCGANSQLTWRSASFGHHAGILYHAVDLVGDGAQAQANMAVLAGGHARLTATTAVTNAATNTQGLINQHGVITDHAQLILNGIGHILLGARGSDAQQENRVLMLSPHALGEANPLLLIDENDVTAGHAASVAAVDEHQLWYFLSRGVARPVALRLVLRGFLLALLPDSMSKALRDEIQQLIEVQLNG</sequence>
<dbReference type="Pfam" id="PF01458">
    <property type="entry name" value="SUFBD_core"/>
    <property type="match status" value="1"/>
</dbReference>
<dbReference type="InterPro" id="IPR037284">
    <property type="entry name" value="SUF_FeS_clus_asmbl_SufBD_sf"/>
</dbReference>
<dbReference type="PANTHER" id="PTHR43575">
    <property type="entry name" value="PROTEIN ABCI7, CHLOROPLASTIC"/>
    <property type="match status" value="1"/>
</dbReference>
<proteinExistence type="predicted"/>
<accession>A0A0R2C7L5</accession>
<protein>
    <submittedName>
        <fullName evidence="2">Fe-S cluster assembly ABC-type transport system, permease component</fullName>
    </submittedName>
</protein>
<dbReference type="GO" id="GO:0016226">
    <property type="term" value="P:iron-sulfur cluster assembly"/>
    <property type="evidence" value="ECO:0007669"/>
    <property type="project" value="InterPro"/>
</dbReference>